<dbReference type="Pfam" id="PF00656">
    <property type="entry name" value="Peptidase_C14"/>
    <property type="match status" value="2"/>
</dbReference>
<dbReference type="PANTHER" id="PTHR10454">
    <property type="entry name" value="CASPASE"/>
    <property type="match status" value="1"/>
</dbReference>
<dbReference type="InterPro" id="IPR001309">
    <property type="entry name" value="Pept_C14_p20"/>
</dbReference>
<comment type="caution">
    <text evidence="5">The sequence shown here is derived from an EMBL/GenBank/DDBJ whole genome shotgun (WGS) entry which is preliminary data.</text>
</comment>
<evidence type="ECO:0000256" key="2">
    <source>
        <dbReference type="RuleBase" id="RU003971"/>
    </source>
</evidence>
<dbReference type="GO" id="GO:0004197">
    <property type="term" value="F:cysteine-type endopeptidase activity"/>
    <property type="evidence" value="ECO:0007669"/>
    <property type="project" value="InterPro"/>
</dbReference>
<feature type="domain" description="Caspase family p20" evidence="4">
    <location>
        <begin position="489"/>
        <end position="567"/>
    </location>
</feature>
<evidence type="ECO:0000259" key="3">
    <source>
        <dbReference type="PROSITE" id="PS50207"/>
    </source>
</evidence>
<reference evidence="5 6" key="1">
    <citation type="journal article" date="2019" name="Sci. Rep.">
        <title>Orb-weaving spider Araneus ventricosus genome elucidates the spidroin gene catalogue.</title>
        <authorList>
            <person name="Kono N."/>
            <person name="Nakamura H."/>
            <person name="Ohtoshi R."/>
            <person name="Moran D.A.P."/>
            <person name="Shinohara A."/>
            <person name="Yoshida Y."/>
            <person name="Fujiwara M."/>
            <person name="Mori M."/>
            <person name="Tomita M."/>
            <person name="Arakawa K."/>
        </authorList>
    </citation>
    <scope>NUCLEOTIDE SEQUENCE [LARGE SCALE GENOMIC DNA]</scope>
</reference>
<organism evidence="5 6">
    <name type="scientific">Araneus ventricosus</name>
    <name type="common">Orbweaver spider</name>
    <name type="synonym">Epeira ventricosa</name>
    <dbReference type="NCBI Taxonomy" id="182803"/>
    <lineage>
        <taxon>Eukaryota</taxon>
        <taxon>Metazoa</taxon>
        <taxon>Ecdysozoa</taxon>
        <taxon>Arthropoda</taxon>
        <taxon>Chelicerata</taxon>
        <taxon>Arachnida</taxon>
        <taxon>Araneae</taxon>
        <taxon>Araneomorphae</taxon>
        <taxon>Entelegynae</taxon>
        <taxon>Araneoidea</taxon>
        <taxon>Araneidae</taxon>
        <taxon>Araneus</taxon>
    </lineage>
</organism>
<dbReference type="Proteomes" id="UP000499080">
    <property type="component" value="Unassembled WGS sequence"/>
</dbReference>
<dbReference type="Gene3D" id="3.40.50.1460">
    <property type="match status" value="2"/>
</dbReference>
<dbReference type="PROSITE" id="PS50208">
    <property type="entry name" value="CASPASE_P20"/>
    <property type="match status" value="2"/>
</dbReference>
<evidence type="ECO:0000313" key="6">
    <source>
        <dbReference type="Proteomes" id="UP000499080"/>
    </source>
</evidence>
<dbReference type="PROSITE" id="PS01121">
    <property type="entry name" value="CASPASE_HIS"/>
    <property type="match status" value="1"/>
</dbReference>
<sequence>METESSESITPTLEFLDEGISAEGTCVEIVKIPIDLTLSPEIDGPSGKPTLLQINKTENSSMHLATHFSQFRTIVADPCDQLDEFSVLLTCMKNLEKLAEKVTSPNPTTSQFVDFVLIRGITSDNMSFDYTDVGGLTQRLSEIFYDQALGDISASLPENEGTLTTTEDQLKDEPKYGDCYIFDYQEFQNGSKTRPGSEKDVARLRHDFIELNFNVYSSYLNLTKQDTLNTLKEAANKVHKESKCFVCCFLTHGSEGELLMKDRYLKIEDILKCFSRSACKNLAGIPKIFIFQACRGHCCEEGVCCDSTDFGSKMDIPDYLDFLLVYSTYEGKYSFKTKDDERLENNHGSFFIDELCRTLEQFSGESDLLQILTIVNYRVAHLYLSNTKEEETNRKKQMPGFTSRLTTKVEFNRPIQMFVSPDTEYFDCRRRMSSLGLRSTNNPLEDKKIYNIQKSRIKFVLLLNTENNFGSNLADCASDLWSSVAARSYQRDLLEHWSKSELRDFLKKVAVQDCSNTDCLICFVACQAKGDYMCDNKGNKFEKREVVEKFTGKACKDLRGKPKIFIFLTSSSSKKSWWPWSCVYADSTDGDDNSMIPVHSDLLELTIAIQEIKQLQGVMEKFCNIFGNKSSEDFVSQLTRMNDELVKDYEFFSPSSKKLSTFCFNSTLTETLILNKPKCESK</sequence>
<protein>
    <submittedName>
        <fullName evidence="5">Caspase-3</fullName>
    </submittedName>
</protein>
<accession>A0A4Y2FV63</accession>
<dbReference type="SMART" id="SM00115">
    <property type="entry name" value="CASc"/>
    <property type="match status" value="1"/>
</dbReference>
<evidence type="ECO:0000259" key="4">
    <source>
        <dbReference type="PROSITE" id="PS50208"/>
    </source>
</evidence>
<dbReference type="EMBL" id="BGPR01001081">
    <property type="protein sequence ID" value="GBM44887.1"/>
    <property type="molecule type" value="Genomic_DNA"/>
</dbReference>
<dbReference type="InterPro" id="IPR016129">
    <property type="entry name" value="Caspase_his_AS"/>
</dbReference>
<dbReference type="Gene3D" id="3.30.70.1470">
    <property type="entry name" value="Caspase-like"/>
    <property type="match status" value="1"/>
</dbReference>
<gene>
    <name evidence="5" type="primary">CASP3_1</name>
    <name evidence="5" type="ORF">AVEN_210697_1</name>
</gene>
<dbReference type="InterPro" id="IPR011600">
    <property type="entry name" value="Pept_C14_caspase"/>
</dbReference>
<dbReference type="AlphaFoldDB" id="A0A4Y2FV63"/>
<feature type="domain" description="Caspase family p20" evidence="4">
    <location>
        <begin position="175"/>
        <end position="296"/>
    </location>
</feature>
<evidence type="ECO:0000256" key="1">
    <source>
        <dbReference type="ARBA" id="ARBA00010134"/>
    </source>
</evidence>
<feature type="domain" description="Caspase family p10" evidence="3">
    <location>
        <begin position="312"/>
        <end position="413"/>
    </location>
</feature>
<dbReference type="InterPro" id="IPR002138">
    <property type="entry name" value="Pept_C14_p10"/>
</dbReference>
<dbReference type="OrthoDB" id="6433348at2759"/>
<dbReference type="PANTHER" id="PTHR10454:SF232">
    <property type="entry name" value="AT03047P-RELATED"/>
    <property type="match status" value="1"/>
</dbReference>
<dbReference type="GO" id="GO:0006508">
    <property type="term" value="P:proteolysis"/>
    <property type="evidence" value="ECO:0007669"/>
    <property type="project" value="InterPro"/>
</dbReference>
<dbReference type="PRINTS" id="PR00376">
    <property type="entry name" value="IL1BCENZYME"/>
</dbReference>
<dbReference type="InterPro" id="IPR029030">
    <property type="entry name" value="Caspase-like_dom_sf"/>
</dbReference>
<evidence type="ECO:0000313" key="5">
    <source>
        <dbReference type="EMBL" id="GBM44887.1"/>
    </source>
</evidence>
<comment type="similarity">
    <text evidence="1 2">Belongs to the peptidase C14A family.</text>
</comment>
<dbReference type="SUPFAM" id="SSF52129">
    <property type="entry name" value="Caspase-like"/>
    <property type="match status" value="2"/>
</dbReference>
<dbReference type="InterPro" id="IPR015917">
    <property type="entry name" value="Pept_C14A"/>
</dbReference>
<name>A0A4Y2FV63_ARAVE</name>
<dbReference type="PROSITE" id="PS50207">
    <property type="entry name" value="CASPASE_P10"/>
    <property type="match status" value="1"/>
</dbReference>
<proteinExistence type="inferred from homology"/>
<keyword evidence="6" id="KW-1185">Reference proteome</keyword>
<dbReference type="InterPro" id="IPR002398">
    <property type="entry name" value="Pept_C14"/>
</dbReference>